<evidence type="ECO:0000313" key="6">
    <source>
        <dbReference type="EMBL" id="GAA3582702.1"/>
    </source>
</evidence>
<accession>A0ABP6YHX9</accession>
<keyword evidence="3" id="KW-0804">Transcription</keyword>
<dbReference type="PANTHER" id="PTHR30055">
    <property type="entry name" value="HTH-TYPE TRANSCRIPTIONAL REGULATOR RUTR"/>
    <property type="match status" value="1"/>
</dbReference>
<dbReference type="InterPro" id="IPR036271">
    <property type="entry name" value="Tet_transcr_reg_TetR-rel_C_sf"/>
</dbReference>
<dbReference type="InterPro" id="IPR009057">
    <property type="entry name" value="Homeodomain-like_sf"/>
</dbReference>
<dbReference type="PANTHER" id="PTHR30055:SF148">
    <property type="entry name" value="TETR-FAMILY TRANSCRIPTIONAL REGULATOR"/>
    <property type="match status" value="1"/>
</dbReference>
<dbReference type="SUPFAM" id="SSF46689">
    <property type="entry name" value="Homeodomain-like"/>
    <property type="match status" value="1"/>
</dbReference>
<dbReference type="EMBL" id="BAABDQ010000020">
    <property type="protein sequence ID" value="GAA3582702.1"/>
    <property type="molecule type" value="Genomic_DNA"/>
</dbReference>
<dbReference type="InterPro" id="IPR011075">
    <property type="entry name" value="TetR_C"/>
</dbReference>
<protein>
    <submittedName>
        <fullName evidence="6">TetR/AcrR family transcriptional regulator</fullName>
    </submittedName>
</protein>
<keyword evidence="2 4" id="KW-0238">DNA-binding</keyword>
<evidence type="ECO:0000256" key="3">
    <source>
        <dbReference type="ARBA" id="ARBA00023163"/>
    </source>
</evidence>
<feature type="domain" description="HTH tetR-type" evidence="5">
    <location>
        <begin position="12"/>
        <end position="72"/>
    </location>
</feature>
<evidence type="ECO:0000259" key="5">
    <source>
        <dbReference type="PROSITE" id="PS50977"/>
    </source>
</evidence>
<evidence type="ECO:0000256" key="2">
    <source>
        <dbReference type="ARBA" id="ARBA00023125"/>
    </source>
</evidence>
<dbReference type="Pfam" id="PF00440">
    <property type="entry name" value="TetR_N"/>
    <property type="match status" value="1"/>
</dbReference>
<name>A0ABP6YHX9_9ACTN</name>
<gene>
    <name evidence="6" type="ORF">GCM10022419_075520</name>
</gene>
<evidence type="ECO:0000313" key="7">
    <source>
        <dbReference type="Proteomes" id="UP001500630"/>
    </source>
</evidence>
<dbReference type="Proteomes" id="UP001500630">
    <property type="component" value="Unassembled WGS sequence"/>
</dbReference>
<organism evidence="6 7">
    <name type="scientific">Nonomuraea rosea</name>
    <dbReference type="NCBI Taxonomy" id="638574"/>
    <lineage>
        <taxon>Bacteria</taxon>
        <taxon>Bacillati</taxon>
        <taxon>Actinomycetota</taxon>
        <taxon>Actinomycetes</taxon>
        <taxon>Streptosporangiales</taxon>
        <taxon>Streptosporangiaceae</taxon>
        <taxon>Nonomuraea</taxon>
    </lineage>
</organism>
<dbReference type="Pfam" id="PF16859">
    <property type="entry name" value="TetR_C_11"/>
    <property type="match status" value="1"/>
</dbReference>
<evidence type="ECO:0000256" key="1">
    <source>
        <dbReference type="ARBA" id="ARBA00023015"/>
    </source>
</evidence>
<dbReference type="Gene3D" id="1.10.10.60">
    <property type="entry name" value="Homeodomain-like"/>
    <property type="match status" value="1"/>
</dbReference>
<dbReference type="PROSITE" id="PS50977">
    <property type="entry name" value="HTH_TETR_2"/>
    <property type="match status" value="1"/>
</dbReference>
<dbReference type="InterPro" id="IPR001647">
    <property type="entry name" value="HTH_TetR"/>
</dbReference>
<evidence type="ECO:0000256" key="4">
    <source>
        <dbReference type="PROSITE-ProRule" id="PRU00335"/>
    </source>
</evidence>
<reference evidence="7" key="1">
    <citation type="journal article" date="2019" name="Int. J. Syst. Evol. Microbiol.">
        <title>The Global Catalogue of Microorganisms (GCM) 10K type strain sequencing project: providing services to taxonomists for standard genome sequencing and annotation.</title>
        <authorList>
            <consortium name="The Broad Institute Genomics Platform"/>
            <consortium name="The Broad Institute Genome Sequencing Center for Infectious Disease"/>
            <person name="Wu L."/>
            <person name="Ma J."/>
        </authorList>
    </citation>
    <scope>NUCLEOTIDE SEQUENCE [LARGE SCALE GENOMIC DNA]</scope>
    <source>
        <strain evidence="7">JCM 17326</strain>
    </source>
</reference>
<dbReference type="InterPro" id="IPR050109">
    <property type="entry name" value="HTH-type_TetR-like_transc_reg"/>
</dbReference>
<sequence>METNKRPGGRSARVRDAVRQATLGELAEHGFRGLTVENVAERSGVHKTTVYRRWGNVAGLISDALELATDEPWPIPDTGSIEGDLRGIVQLVRSGFDDPELGPVSAAFVAAAVQDADAARALHDFFMARHEQSAEVVRRAIARGELPDVVDVREVIRVAVAPVYYRLFVAHEPVTERDADRAADAALAAARAGVL</sequence>
<keyword evidence="1" id="KW-0805">Transcription regulation</keyword>
<comment type="caution">
    <text evidence="6">The sequence shown here is derived from an EMBL/GenBank/DDBJ whole genome shotgun (WGS) entry which is preliminary data.</text>
</comment>
<proteinExistence type="predicted"/>
<dbReference type="SUPFAM" id="SSF48498">
    <property type="entry name" value="Tetracyclin repressor-like, C-terminal domain"/>
    <property type="match status" value="1"/>
</dbReference>
<dbReference type="Gene3D" id="1.10.357.10">
    <property type="entry name" value="Tetracycline Repressor, domain 2"/>
    <property type="match status" value="1"/>
</dbReference>
<keyword evidence="7" id="KW-1185">Reference proteome</keyword>
<feature type="DNA-binding region" description="H-T-H motif" evidence="4">
    <location>
        <begin position="35"/>
        <end position="54"/>
    </location>
</feature>